<accession>A0AA39C3S8</accession>
<evidence type="ECO:0000313" key="3">
    <source>
        <dbReference type="Proteomes" id="UP001168990"/>
    </source>
</evidence>
<name>A0AA39C3S8_9HYME</name>
<protein>
    <submittedName>
        <fullName evidence="2">Uncharacterized protein</fullName>
    </submittedName>
</protein>
<feature type="compositionally biased region" description="Polar residues" evidence="1">
    <location>
        <begin position="9"/>
        <end position="18"/>
    </location>
</feature>
<proteinExistence type="predicted"/>
<sequence length="103" mass="11649">MSICCDVISPSSKPSPKTNAERQRDWVSRIPRFLPNLSLNDWTNNGDKPVKMSKAEYNHQYRLKKKVGAKLKSDSAKIVLRQEVGLSEYQNTCTHGAIDTIKS</sequence>
<evidence type="ECO:0000313" key="2">
    <source>
        <dbReference type="EMBL" id="KAK0157317.1"/>
    </source>
</evidence>
<dbReference type="EMBL" id="JAQQBS010001425">
    <property type="protein sequence ID" value="KAK0157317.1"/>
    <property type="molecule type" value="Genomic_DNA"/>
</dbReference>
<dbReference type="Proteomes" id="UP001168990">
    <property type="component" value="Unassembled WGS sequence"/>
</dbReference>
<gene>
    <name evidence="2" type="ORF">PV328_011075</name>
</gene>
<reference evidence="2" key="2">
    <citation type="submission" date="2023-03" db="EMBL/GenBank/DDBJ databases">
        <authorList>
            <person name="Inwood S.N."/>
            <person name="Skelly J.G."/>
            <person name="Guhlin J."/>
            <person name="Harrop T.W.R."/>
            <person name="Goldson S.G."/>
            <person name="Dearden P.K."/>
        </authorList>
    </citation>
    <scope>NUCLEOTIDE SEQUENCE</scope>
    <source>
        <strain evidence="2">Irish</strain>
        <tissue evidence="2">Whole body</tissue>
    </source>
</reference>
<keyword evidence="3" id="KW-1185">Reference proteome</keyword>
<reference evidence="2" key="1">
    <citation type="journal article" date="2023" name="bioRxiv">
        <title>Scaffold-level genome assemblies of two parasitoid biocontrol wasps reveal the parthenogenesis mechanism and an associated novel virus.</title>
        <authorList>
            <person name="Inwood S."/>
            <person name="Skelly J."/>
            <person name="Guhlin J."/>
            <person name="Harrop T."/>
            <person name="Goldson S."/>
            <person name="Dearden P."/>
        </authorList>
    </citation>
    <scope>NUCLEOTIDE SEQUENCE</scope>
    <source>
        <strain evidence="2">Irish</strain>
        <tissue evidence="2">Whole body</tissue>
    </source>
</reference>
<feature type="region of interest" description="Disordered" evidence="1">
    <location>
        <begin position="1"/>
        <end position="24"/>
    </location>
</feature>
<organism evidence="2 3">
    <name type="scientific">Microctonus aethiopoides</name>
    <dbReference type="NCBI Taxonomy" id="144406"/>
    <lineage>
        <taxon>Eukaryota</taxon>
        <taxon>Metazoa</taxon>
        <taxon>Ecdysozoa</taxon>
        <taxon>Arthropoda</taxon>
        <taxon>Hexapoda</taxon>
        <taxon>Insecta</taxon>
        <taxon>Pterygota</taxon>
        <taxon>Neoptera</taxon>
        <taxon>Endopterygota</taxon>
        <taxon>Hymenoptera</taxon>
        <taxon>Apocrita</taxon>
        <taxon>Ichneumonoidea</taxon>
        <taxon>Braconidae</taxon>
        <taxon>Euphorinae</taxon>
        <taxon>Microctonus</taxon>
    </lineage>
</organism>
<comment type="caution">
    <text evidence="2">The sequence shown here is derived from an EMBL/GenBank/DDBJ whole genome shotgun (WGS) entry which is preliminary data.</text>
</comment>
<evidence type="ECO:0000256" key="1">
    <source>
        <dbReference type="SAM" id="MobiDB-lite"/>
    </source>
</evidence>
<dbReference type="AlphaFoldDB" id="A0AA39C3S8"/>